<proteinExistence type="predicted"/>
<feature type="signal peptide" evidence="1">
    <location>
        <begin position="1"/>
        <end position="20"/>
    </location>
</feature>
<organism evidence="2 3">
    <name type="scientific">Neocucurbitaria cava</name>
    <dbReference type="NCBI Taxonomy" id="798079"/>
    <lineage>
        <taxon>Eukaryota</taxon>
        <taxon>Fungi</taxon>
        <taxon>Dikarya</taxon>
        <taxon>Ascomycota</taxon>
        <taxon>Pezizomycotina</taxon>
        <taxon>Dothideomycetes</taxon>
        <taxon>Pleosporomycetidae</taxon>
        <taxon>Pleosporales</taxon>
        <taxon>Pleosporineae</taxon>
        <taxon>Cucurbitariaceae</taxon>
        <taxon>Neocucurbitaria</taxon>
    </lineage>
</organism>
<evidence type="ECO:0000256" key="1">
    <source>
        <dbReference type="SAM" id="SignalP"/>
    </source>
</evidence>
<evidence type="ECO:0000313" key="2">
    <source>
        <dbReference type="EMBL" id="KAJ4375291.1"/>
    </source>
</evidence>
<protein>
    <submittedName>
        <fullName evidence="2">Uncharacterized protein</fullName>
    </submittedName>
</protein>
<dbReference type="OrthoDB" id="416217at2759"/>
<accession>A0A9W9CPV8</accession>
<keyword evidence="3" id="KW-1185">Reference proteome</keyword>
<comment type="caution">
    <text evidence="2">The sequence shown here is derived from an EMBL/GenBank/DDBJ whole genome shotgun (WGS) entry which is preliminary data.</text>
</comment>
<dbReference type="AlphaFoldDB" id="A0A9W9CPV8"/>
<name>A0A9W9CPV8_9PLEO</name>
<sequence length="235" mass="26635">MPVWATGVFLGAASFWYVESPDVNEVWPLKPSDPSDLTWMKLGEGKKTLWRVADPTRPESLFSTIIREKPCSTLPDWMETSNTSRISPRVKQALDISPASTVENNVYHLPAIMLSRIQDLRLTQENALKFLYITAFVTPEFLALLESKDKRSVFILGWWFKMMRDGELWWMARRAKVEGEAIRVWLQREEPALAELLDSLGRRKFVEGDGMAPQSPGPSHNAVWGSAGLSAIEAQ</sequence>
<dbReference type="EMBL" id="JAPEUY010000003">
    <property type="protein sequence ID" value="KAJ4375291.1"/>
    <property type="molecule type" value="Genomic_DNA"/>
</dbReference>
<reference evidence="2" key="1">
    <citation type="submission" date="2022-10" db="EMBL/GenBank/DDBJ databases">
        <title>Tapping the CABI collections for fungal endophytes: first genome assemblies for Collariella, Neodidymelliopsis, Ascochyta clinopodiicola, Didymella pomorum, Didymosphaeria variabile, Neocosmospora piperis and Neocucurbitaria cava.</title>
        <authorList>
            <person name="Hill R."/>
        </authorList>
    </citation>
    <scope>NUCLEOTIDE SEQUENCE</scope>
    <source>
        <strain evidence="2">IMI 356814</strain>
    </source>
</reference>
<dbReference type="Proteomes" id="UP001140560">
    <property type="component" value="Unassembled WGS sequence"/>
</dbReference>
<keyword evidence="1" id="KW-0732">Signal</keyword>
<evidence type="ECO:0000313" key="3">
    <source>
        <dbReference type="Proteomes" id="UP001140560"/>
    </source>
</evidence>
<gene>
    <name evidence="2" type="ORF">N0V83_002377</name>
</gene>
<feature type="chain" id="PRO_5040815318" evidence="1">
    <location>
        <begin position="21"/>
        <end position="235"/>
    </location>
</feature>